<keyword evidence="1" id="KW-0472">Membrane</keyword>
<accession>A0A183B7V0</accession>
<name>A0A183B7V0_9TREM</name>
<reference evidence="4" key="1">
    <citation type="submission" date="2016-06" db="UniProtKB">
        <authorList>
            <consortium name="WormBaseParasite"/>
        </authorList>
    </citation>
    <scope>IDENTIFICATION</scope>
</reference>
<evidence type="ECO:0000313" key="3">
    <source>
        <dbReference type="Proteomes" id="UP000272942"/>
    </source>
</evidence>
<dbReference type="OrthoDB" id="6242193at2759"/>
<gene>
    <name evidence="2" type="ORF">ECPE_LOCUS15285</name>
</gene>
<protein>
    <submittedName>
        <fullName evidence="4">Cobalamin biosynthesis protein CobD</fullName>
    </submittedName>
</protein>
<dbReference type="AlphaFoldDB" id="A0A183B7V0"/>
<keyword evidence="3" id="KW-1185">Reference proteome</keyword>
<reference evidence="2 3" key="2">
    <citation type="submission" date="2018-11" db="EMBL/GenBank/DDBJ databases">
        <authorList>
            <consortium name="Pathogen Informatics"/>
        </authorList>
    </citation>
    <scope>NUCLEOTIDE SEQUENCE [LARGE SCALE GENOMIC DNA]</scope>
    <source>
        <strain evidence="2 3">Egypt</strain>
    </source>
</reference>
<feature type="transmembrane region" description="Helical" evidence="1">
    <location>
        <begin position="42"/>
        <end position="63"/>
    </location>
</feature>
<evidence type="ECO:0000256" key="1">
    <source>
        <dbReference type="SAM" id="Phobius"/>
    </source>
</evidence>
<organism evidence="4">
    <name type="scientific">Echinostoma caproni</name>
    <dbReference type="NCBI Taxonomy" id="27848"/>
    <lineage>
        <taxon>Eukaryota</taxon>
        <taxon>Metazoa</taxon>
        <taxon>Spiralia</taxon>
        <taxon>Lophotrochozoa</taxon>
        <taxon>Platyhelminthes</taxon>
        <taxon>Trematoda</taxon>
        <taxon>Digenea</taxon>
        <taxon>Plagiorchiida</taxon>
        <taxon>Echinostomata</taxon>
        <taxon>Echinostomatoidea</taxon>
        <taxon>Echinostomatidae</taxon>
        <taxon>Echinostoma</taxon>
    </lineage>
</organism>
<dbReference type="WBParaSite" id="ECPE_0001532501-mRNA-1">
    <property type="protein sequence ID" value="ECPE_0001532501-mRNA-1"/>
    <property type="gene ID" value="ECPE_0001532501"/>
</dbReference>
<proteinExistence type="predicted"/>
<keyword evidence="1" id="KW-0812">Transmembrane</keyword>
<dbReference type="EMBL" id="UZAN01060063">
    <property type="protein sequence ID" value="VDP92557.1"/>
    <property type="molecule type" value="Genomic_DNA"/>
</dbReference>
<keyword evidence="1" id="KW-1133">Transmembrane helix</keyword>
<dbReference type="Proteomes" id="UP000272942">
    <property type="component" value="Unassembled WGS sequence"/>
</dbReference>
<evidence type="ECO:0000313" key="4">
    <source>
        <dbReference type="WBParaSite" id="ECPE_0001532501-mRNA-1"/>
    </source>
</evidence>
<evidence type="ECO:0000313" key="2">
    <source>
        <dbReference type="EMBL" id="VDP92557.1"/>
    </source>
</evidence>
<sequence>MQECGHSGCLPEQHTAPFVLKAKQAEAALKQLDQNKATGPDGFHPAILGPIAYILAGALAQLFNRFRASATLPAEWTTMVGQGRLHRTIVQ</sequence>